<evidence type="ECO:0000313" key="2">
    <source>
        <dbReference type="Proteomes" id="UP000054217"/>
    </source>
</evidence>
<reference evidence="2" key="2">
    <citation type="submission" date="2015-01" db="EMBL/GenBank/DDBJ databases">
        <title>Evolutionary Origins and Diversification of the Mycorrhizal Mutualists.</title>
        <authorList>
            <consortium name="DOE Joint Genome Institute"/>
            <consortium name="Mycorrhizal Genomics Consortium"/>
            <person name="Kohler A."/>
            <person name="Kuo A."/>
            <person name="Nagy L.G."/>
            <person name="Floudas D."/>
            <person name="Copeland A."/>
            <person name="Barry K.W."/>
            <person name="Cichocki N."/>
            <person name="Veneault-Fourrey C."/>
            <person name="LaButti K."/>
            <person name="Lindquist E.A."/>
            <person name="Lipzen A."/>
            <person name="Lundell T."/>
            <person name="Morin E."/>
            <person name="Murat C."/>
            <person name="Riley R."/>
            <person name="Ohm R."/>
            <person name="Sun H."/>
            <person name="Tunlid A."/>
            <person name="Henrissat B."/>
            <person name="Grigoriev I.V."/>
            <person name="Hibbett D.S."/>
            <person name="Martin F."/>
        </authorList>
    </citation>
    <scope>NUCLEOTIDE SEQUENCE [LARGE SCALE GENOMIC DNA]</scope>
    <source>
        <strain evidence="2">Marx 270</strain>
    </source>
</reference>
<sequence length="171" mass="19311">MERCIKELRDKLPRKDALSIYRLINRLSPARFATRRLHLPCIVFSVRSLEKPCEGNGKLYRAQVSGLGQVEFTTADDLSLNEPRKFVFAHPWIRHIRGPSITPMHPAPQVGNYTRALEMVARLGQPFSALLLVQEPNGEYKRVAAENEIVVPGLGTDITSKNIRAKVLEIL</sequence>
<dbReference type="InParanoid" id="A0A0C3NYV9"/>
<protein>
    <submittedName>
        <fullName evidence="1">Uncharacterized protein</fullName>
    </submittedName>
</protein>
<reference evidence="1 2" key="1">
    <citation type="submission" date="2014-04" db="EMBL/GenBank/DDBJ databases">
        <authorList>
            <consortium name="DOE Joint Genome Institute"/>
            <person name="Kuo A."/>
            <person name="Kohler A."/>
            <person name="Costa M.D."/>
            <person name="Nagy L.G."/>
            <person name="Floudas D."/>
            <person name="Copeland A."/>
            <person name="Barry K.W."/>
            <person name="Cichocki N."/>
            <person name="Veneault-Fourrey C."/>
            <person name="LaButti K."/>
            <person name="Lindquist E.A."/>
            <person name="Lipzen A."/>
            <person name="Lundell T."/>
            <person name="Morin E."/>
            <person name="Murat C."/>
            <person name="Sun H."/>
            <person name="Tunlid A."/>
            <person name="Henrissat B."/>
            <person name="Grigoriev I.V."/>
            <person name="Hibbett D.S."/>
            <person name="Martin F."/>
            <person name="Nordberg H.P."/>
            <person name="Cantor M.N."/>
            <person name="Hua S.X."/>
        </authorList>
    </citation>
    <scope>NUCLEOTIDE SEQUENCE [LARGE SCALE GENOMIC DNA]</scope>
    <source>
        <strain evidence="1 2">Marx 270</strain>
    </source>
</reference>
<name>A0A0C3NYV9_PISTI</name>
<dbReference type="HOGENOM" id="CLU_000288_138_6_1"/>
<dbReference type="STRING" id="870435.A0A0C3NYV9"/>
<dbReference type="OrthoDB" id="2684694at2759"/>
<dbReference type="Proteomes" id="UP000054217">
    <property type="component" value="Unassembled WGS sequence"/>
</dbReference>
<keyword evidence="2" id="KW-1185">Reference proteome</keyword>
<dbReference type="EMBL" id="KN831997">
    <property type="protein sequence ID" value="KIO00319.1"/>
    <property type="molecule type" value="Genomic_DNA"/>
</dbReference>
<organism evidence="1 2">
    <name type="scientific">Pisolithus tinctorius Marx 270</name>
    <dbReference type="NCBI Taxonomy" id="870435"/>
    <lineage>
        <taxon>Eukaryota</taxon>
        <taxon>Fungi</taxon>
        <taxon>Dikarya</taxon>
        <taxon>Basidiomycota</taxon>
        <taxon>Agaricomycotina</taxon>
        <taxon>Agaricomycetes</taxon>
        <taxon>Agaricomycetidae</taxon>
        <taxon>Boletales</taxon>
        <taxon>Sclerodermatineae</taxon>
        <taxon>Pisolithaceae</taxon>
        <taxon>Pisolithus</taxon>
    </lineage>
</organism>
<gene>
    <name evidence="1" type="ORF">M404DRAFT_153134</name>
</gene>
<proteinExistence type="predicted"/>
<evidence type="ECO:0000313" key="1">
    <source>
        <dbReference type="EMBL" id="KIO00319.1"/>
    </source>
</evidence>
<dbReference type="AlphaFoldDB" id="A0A0C3NYV9"/>
<accession>A0A0C3NYV9</accession>